<proteinExistence type="predicted"/>
<dbReference type="GeneID" id="12979157"/>
<dbReference type="GO" id="GO:0015074">
    <property type="term" value="P:DNA integration"/>
    <property type="evidence" value="ECO:0007669"/>
    <property type="project" value="InterPro"/>
</dbReference>
<dbReference type="GO" id="GO:0008833">
    <property type="term" value="F:deoxyribonuclease IV (phage-T4-induced) activity"/>
    <property type="evidence" value="ECO:0007669"/>
    <property type="project" value="InterPro"/>
</dbReference>
<keyword evidence="2" id="KW-1185">Reference proteome</keyword>
<reference evidence="1 2" key="1">
    <citation type="journal article" date="2012" name="PLoS ONE">
        <title>Genomic Analysis of Pseudomonas putida Phage tf with Localized Single-Strand DNA Interruptions.</title>
        <authorList>
            <person name="Glukhov A.S."/>
            <person name="Krutilina A.I."/>
            <person name="Shlyapnikov M.G."/>
            <person name="Severinov K."/>
            <person name="Lavysh D."/>
            <person name="Kochetkov V.V."/>
            <person name="McGrath J.W."/>
            <person name="de Leeuwe C."/>
            <person name="Shaburova O.V."/>
            <person name="Krylov V.N."/>
            <person name="Akulenko N.V."/>
            <person name="Kulakov L.A."/>
        </authorList>
    </citation>
    <scope>NUCLEOTIDE SEQUENCE [LARGE SCALE GENOMIC DNA]</scope>
</reference>
<organism evidence="1 2">
    <name type="scientific">Pseudomonas phage tf</name>
    <dbReference type="NCBI Taxonomy" id="1114179"/>
    <lineage>
        <taxon>Viruses</taxon>
        <taxon>Duplodnaviria</taxon>
        <taxon>Heunggongvirae</taxon>
        <taxon>Uroviricota</taxon>
        <taxon>Caudoviricetes</taxon>
        <taxon>Krylovvirus</taxon>
        <taxon>Krylovvirus tf</taxon>
    </lineage>
</organism>
<dbReference type="Pfam" id="PF05367">
    <property type="entry name" value="Phage_endo_I"/>
    <property type="match status" value="1"/>
</dbReference>
<dbReference type="OrthoDB" id="17050at10239"/>
<dbReference type="InterPro" id="IPR008029">
    <property type="entry name" value="Phage_T7_Gp3_endoDNaseI"/>
</dbReference>
<dbReference type="KEGG" id="vg:12979157"/>
<keyword evidence="1" id="KW-0378">Hydrolase</keyword>
<dbReference type="Proteomes" id="UP000002867">
    <property type="component" value="Segment"/>
</dbReference>
<dbReference type="GO" id="GO:0016032">
    <property type="term" value="P:viral process"/>
    <property type="evidence" value="ECO:0007669"/>
    <property type="project" value="InterPro"/>
</dbReference>
<dbReference type="InterPro" id="IPR011335">
    <property type="entry name" value="Restrct_endonuc-II-like"/>
</dbReference>
<dbReference type="SUPFAM" id="SSF52980">
    <property type="entry name" value="Restriction endonuclease-like"/>
    <property type="match status" value="1"/>
</dbReference>
<keyword evidence="1" id="KW-0540">Nuclease</keyword>
<accession>I2FLR6</accession>
<evidence type="ECO:0000313" key="2">
    <source>
        <dbReference type="Proteomes" id="UP000002867"/>
    </source>
</evidence>
<keyword evidence="1" id="KW-0255">Endonuclease</keyword>
<dbReference type="EMBL" id="HE611333">
    <property type="protein sequence ID" value="CCE60800.2"/>
    <property type="molecule type" value="Genomic_DNA"/>
</dbReference>
<dbReference type="Gene3D" id="3.40.91.30">
    <property type="match status" value="1"/>
</dbReference>
<evidence type="ECO:0000313" key="1">
    <source>
        <dbReference type="EMBL" id="CCE60800.2"/>
    </source>
</evidence>
<gene>
    <name evidence="1" type="ORF">tf_46</name>
</gene>
<name>I2FLR6_9CAUD</name>
<protein>
    <submittedName>
        <fullName evidence="1">Endonuclease</fullName>
    </submittedName>
</protein>
<sequence>MFSDSKSEQLPTWPECKDKPTSLPNCNEMMHGKLLFKPEPVSYVVEHKYNPDFLLMAPEGKLLVEVKGYFQESSEAAKYIWVRKSLPEGEELVFVFERPQTEFHWLKKRKDGTRQTMAEWADKNEFRWFTLESFKEQYFVAKE</sequence>
<dbReference type="RefSeq" id="YP_006382505.2">
    <property type="nucleotide sequence ID" value="NC_017971.2"/>
</dbReference>